<evidence type="ECO:0000256" key="1">
    <source>
        <dbReference type="ARBA" id="ARBA00022618"/>
    </source>
</evidence>
<dbReference type="InterPro" id="IPR016024">
    <property type="entry name" value="ARM-type_fold"/>
</dbReference>
<keyword evidence="2" id="KW-0131">Cell cycle</keyword>
<dbReference type="InterPro" id="IPR011989">
    <property type="entry name" value="ARM-like"/>
</dbReference>
<accession>A0A7S3XDS7</accession>
<evidence type="ECO:0000256" key="2">
    <source>
        <dbReference type="ARBA" id="ARBA00023306"/>
    </source>
</evidence>
<dbReference type="SUPFAM" id="SSF48371">
    <property type="entry name" value="ARM repeat"/>
    <property type="match status" value="1"/>
</dbReference>
<dbReference type="Gene3D" id="1.25.10.10">
    <property type="entry name" value="Leucine-rich Repeat Variant"/>
    <property type="match status" value="2"/>
</dbReference>
<gene>
    <name evidence="4" type="ORF">PSAL00342_LOCUS995</name>
</gene>
<feature type="domain" description="Ataxin-10" evidence="3">
    <location>
        <begin position="371"/>
        <end position="467"/>
    </location>
</feature>
<dbReference type="GO" id="GO:0051301">
    <property type="term" value="P:cell division"/>
    <property type="evidence" value="ECO:0007669"/>
    <property type="project" value="UniProtKB-KW"/>
</dbReference>
<dbReference type="InterPro" id="IPR051374">
    <property type="entry name" value="Ataxin-10/CTR86_families"/>
</dbReference>
<proteinExistence type="predicted"/>
<sequence>MDARRRTEEEVAMKRLVQHAKQESTRTALVHAGAAEWTTTWLRRFGNDERKASEDAKLDALRLLRNLCVDNEGAKREMRRAGVAQVVCDALEPTRVDQCKVVMQVLCNYTLEFQEGQEEVWNVWFPLAFQNVLEGYKDAHVSAMAARTILHCVKENRAWTEKLANSQSGRRVMAAIVQVTSENSFDGRECESLEELLKLLCLEHGFYTALFHMVEYPPGKVQVTSAFSRCLAEKRERTTFSLASYELAKLIRENLDLAARACTQEQINQTESLRNPEELNGMPLLVYHLLGLLREVTQVEACYENRSTQKADILDQLYDTGILKVLVEMLVSLGVPNPFKLQKGYSEEQTKKPDTSESTSVFPSFHLYIGYRTDIVATLANMCFRRPCCQDELLALGGVEVVLSNCQVESGSPLLREWSLVCIRNLCEQSEPIRQHIASLQLLDAERHPELEGLGLRVEIGSNGKPAIRHYDALTQKPLEQHGWKVE</sequence>
<dbReference type="PANTHER" id="PTHR13255">
    <property type="entry name" value="ATAXIN-10"/>
    <property type="match status" value="1"/>
</dbReference>
<name>A0A7S3XDS7_9CHLO</name>
<protein>
    <recommendedName>
        <fullName evidence="3">Ataxin-10 domain-containing protein</fullName>
    </recommendedName>
</protein>
<keyword evidence="1" id="KW-0132">Cell division</keyword>
<reference evidence="4" key="1">
    <citation type="submission" date="2021-01" db="EMBL/GenBank/DDBJ databases">
        <authorList>
            <person name="Corre E."/>
            <person name="Pelletier E."/>
            <person name="Niang G."/>
            <person name="Scheremetjew M."/>
            <person name="Finn R."/>
            <person name="Kale V."/>
            <person name="Holt S."/>
            <person name="Cochrane G."/>
            <person name="Meng A."/>
            <person name="Brown T."/>
            <person name="Cohen L."/>
        </authorList>
    </citation>
    <scope>NUCLEOTIDE SEQUENCE</scope>
    <source>
        <strain evidence="4">CCMP1897</strain>
    </source>
</reference>
<dbReference type="PANTHER" id="PTHR13255:SF0">
    <property type="entry name" value="ATAXIN-10"/>
    <property type="match status" value="1"/>
</dbReference>
<evidence type="ECO:0000259" key="3">
    <source>
        <dbReference type="Pfam" id="PF09759"/>
    </source>
</evidence>
<evidence type="ECO:0000313" key="4">
    <source>
        <dbReference type="EMBL" id="CAE0607178.1"/>
    </source>
</evidence>
<dbReference type="AlphaFoldDB" id="A0A7S3XDS7"/>
<organism evidence="4">
    <name type="scientific">Picocystis salinarum</name>
    <dbReference type="NCBI Taxonomy" id="88271"/>
    <lineage>
        <taxon>Eukaryota</taxon>
        <taxon>Viridiplantae</taxon>
        <taxon>Chlorophyta</taxon>
        <taxon>Picocystophyceae</taxon>
        <taxon>Picocystales</taxon>
        <taxon>Picocystaceae</taxon>
        <taxon>Picocystis</taxon>
    </lineage>
</organism>
<dbReference type="EMBL" id="HBIS01001148">
    <property type="protein sequence ID" value="CAE0607178.1"/>
    <property type="molecule type" value="Transcribed_RNA"/>
</dbReference>
<dbReference type="Pfam" id="PF09759">
    <property type="entry name" value="Atx10homo_assoc"/>
    <property type="match status" value="1"/>
</dbReference>
<dbReference type="InterPro" id="IPR019156">
    <property type="entry name" value="Ataxin-10_domain"/>
</dbReference>
<dbReference type="GO" id="GO:0005829">
    <property type="term" value="C:cytosol"/>
    <property type="evidence" value="ECO:0007669"/>
    <property type="project" value="TreeGrafter"/>
</dbReference>